<evidence type="ECO:0000259" key="7">
    <source>
        <dbReference type="PROSITE" id="PS50110"/>
    </source>
</evidence>
<name>A0A9J6RBT9_9BACI</name>
<keyword evidence="1" id="KW-0805">Transcription regulation</keyword>
<keyword evidence="5" id="KW-0175">Coiled coil</keyword>
<evidence type="ECO:0000256" key="3">
    <source>
        <dbReference type="ARBA" id="ARBA00023163"/>
    </source>
</evidence>
<evidence type="ECO:0000259" key="6">
    <source>
        <dbReference type="PROSITE" id="PS01124"/>
    </source>
</evidence>
<dbReference type="SUPFAM" id="SSF46689">
    <property type="entry name" value="Homeodomain-like"/>
    <property type="match status" value="2"/>
</dbReference>
<keyword evidence="9" id="KW-1185">Reference proteome</keyword>
<evidence type="ECO:0000313" key="8">
    <source>
        <dbReference type="EMBL" id="MCZ0703162.1"/>
    </source>
</evidence>
<dbReference type="CDD" id="cd17536">
    <property type="entry name" value="REC_YesN-like"/>
    <property type="match status" value="1"/>
</dbReference>
<dbReference type="InterPro" id="IPR041522">
    <property type="entry name" value="CdaR_GGDEF"/>
</dbReference>
<dbReference type="GO" id="GO:0003700">
    <property type="term" value="F:DNA-binding transcription factor activity"/>
    <property type="evidence" value="ECO:0007669"/>
    <property type="project" value="InterPro"/>
</dbReference>
<dbReference type="Gene3D" id="1.10.10.60">
    <property type="entry name" value="Homeodomain-like"/>
    <property type="match status" value="2"/>
</dbReference>
<evidence type="ECO:0000256" key="4">
    <source>
        <dbReference type="PROSITE-ProRule" id="PRU00169"/>
    </source>
</evidence>
<keyword evidence="2" id="KW-0238">DNA-binding</keyword>
<dbReference type="InterPro" id="IPR018062">
    <property type="entry name" value="HTH_AraC-typ_CS"/>
</dbReference>
<evidence type="ECO:0000313" key="9">
    <source>
        <dbReference type="Proteomes" id="UP001084197"/>
    </source>
</evidence>
<dbReference type="GO" id="GO:0000160">
    <property type="term" value="P:phosphorelay signal transduction system"/>
    <property type="evidence" value="ECO:0007669"/>
    <property type="project" value="InterPro"/>
</dbReference>
<dbReference type="InterPro" id="IPR011006">
    <property type="entry name" value="CheY-like_superfamily"/>
</dbReference>
<dbReference type="InterPro" id="IPR009057">
    <property type="entry name" value="Homeodomain-like_sf"/>
</dbReference>
<evidence type="ECO:0000256" key="5">
    <source>
        <dbReference type="SAM" id="Coils"/>
    </source>
</evidence>
<dbReference type="RefSeq" id="WP_268779932.1">
    <property type="nucleotide sequence ID" value="NZ_JAPRAT010000013.1"/>
</dbReference>
<gene>
    <name evidence="8" type="ORF">OWO01_08055</name>
</gene>
<dbReference type="Pfam" id="PF00072">
    <property type="entry name" value="Response_reg"/>
    <property type="match status" value="1"/>
</dbReference>
<dbReference type="Pfam" id="PF12833">
    <property type="entry name" value="HTH_18"/>
    <property type="match status" value="1"/>
</dbReference>
<dbReference type="SUPFAM" id="SSF52172">
    <property type="entry name" value="CheY-like"/>
    <property type="match status" value="1"/>
</dbReference>
<feature type="domain" description="Response regulatory" evidence="7">
    <location>
        <begin position="3"/>
        <end position="119"/>
    </location>
</feature>
<dbReference type="PROSITE" id="PS01124">
    <property type="entry name" value="HTH_ARAC_FAMILY_2"/>
    <property type="match status" value="1"/>
</dbReference>
<keyword evidence="3" id="KW-0804">Transcription</keyword>
<organism evidence="8 9">
    <name type="scientific">Natronobacillus azotifigens</name>
    <dbReference type="NCBI Taxonomy" id="472978"/>
    <lineage>
        <taxon>Bacteria</taxon>
        <taxon>Bacillati</taxon>
        <taxon>Bacillota</taxon>
        <taxon>Bacilli</taxon>
        <taxon>Bacillales</taxon>
        <taxon>Bacillaceae</taxon>
        <taxon>Natronobacillus</taxon>
    </lineage>
</organism>
<keyword evidence="4" id="KW-0597">Phosphoprotein</keyword>
<feature type="coiled-coil region" evidence="5">
    <location>
        <begin position="122"/>
        <end position="149"/>
    </location>
</feature>
<evidence type="ECO:0000256" key="2">
    <source>
        <dbReference type="ARBA" id="ARBA00023125"/>
    </source>
</evidence>
<dbReference type="PROSITE" id="PS00041">
    <property type="entry name" value="HTH_ARAC_FAMILY_1"/>
    <property type="match status" value="1"/>
</dbReference>
<proteinExistence type="predicted"/>
<dbReference type="PRINTS" id="PR00032">
    <property type="entry name" value="HTHARAC"/>
</dbReference>
<dbReference type="GO" id="GO:0043565">
    <property type="term" value="F:sequence-specific DNA binding"/>
    <property type="evidence" value="ECO:0007669"/>
    <property type="project" value="InterPro"/>
</dbReference>
<dbReference type="InterPro" id="IPR018060">
    <property type="entry name" value="HTH_AraC"/>
</dbReference>
<dbReference type="InterPro" id="IPR020449">
    <property type="entry name" value="Tscrpt_reg_AraC-type_HTH"/>
</dbReference>
<dbReference type="InterPro" id="IPR001789">
    <property type="entry name" value="Sig_transdc_resp-reg_receiver"/>
</dbReference>
<evidence type="ECO:0000256" key="1">
    <source>
        <dbReference type="ARBA" id="ARBA00023015"/>
    </source>
</evidence>
<dbReference type="EMBL" id="JAPRAT010000013">
    <property type="protein sequence ID" value="MCZ0703162.1"/>
    <property type="molecule type" value="Genomic_DNA"/>
</dbReference>
<feature type="modified residue" description="4-aspartylphosphate" evidence="4">
    <location>
        <position position="54"/>
    </location>
</feature>
<dbReference type="Pfam" id="PF17853">
    <property type="entry name" value="GGDEF_2"/>
    <property type="match status" value="1"/>
</dbReference>
<dbReference type="PROSITE" id="PS50110">
    <property type="entry name" value="RESPONSE_REGULATORY"/>
    <property type="match status" value="1"/>
</dbReference>
<dbReference type="SMART" id="SM00342">
    <property type="entry name" value="HTH_ARAC"/>
    <property type="match status" value="1"/>
</dbReference>
<dbReference type="Gene3D" id="3.40.50.2300">
    <property type="match status" value="1"/>
</dbReference>
<sequence>MIKLMIVDDEEVERFSMEQILTQGFQDINILQASNGISAIELAKKEAPDVILMDIKMPEMNGMDAIKAIKAIQPTVKFIMVTAYDTFSYAKEAIKLGAKDYILKPSKISEILSTVGEVIELVENERKLLTIKEEQIRQFEQSKRVMERDLVTQLLFDHVHDVHVSMLLELLNLDAPEELFVFLVVLEEDASEHYQTIVEQVKAMDRVFIGSLYKKQLPVIVFRNDQSYRAQMMRIAKELKRLFESKLNVHAMIGVGGVFQQIDQTKQSYREALISAMRAQRNYQVLFHHDLPKSEQHCEKVFDDYISERFFDQVSLGKWEEIKEELTKVIDCYETELMPLNEVEKRLLQLFWVMGRTLEEMNVEIDWEKYSFSSDDYQTLVQEVQLYFDHLNREYKNYYRENEVDSMKKIKHYIMQHSDEDISLERLSEQVQLSPIYISKMFKERLGINYIDFLTECRINKAKQLLSETELSIKSIALETGYQDPNYFGKVFKKFTGLTPKKYREALIHKR</sequence>
<dbReference type="SMART" id="SM00448">
    <property type="entry name" value="REC"/>
    <property type="match status" value="1"/>
</dbReference>
<dbReference type="PANTHER" id="PTHR43280">
    <property type="entry name" value="ARAC-FAMILY TRANSCRIPTIONAL REGULATOR"/>
    <property type="match status" value="1"/>
</dbReference>
<dbReference type="Proteomes" id="UP001084197">
    <property type="component" value="Unassembled WGS sequence"/>
</dbReference>
<dbReference type="AlphaFoldDB" id="A0A9J6RBT9"/>
<feature type="domain" description="HTH araC/xylS-type" evidence="6">
    <location>
        <begin position="408"/>
        <end position="506"/>
    </location>
</feature>
<accession>A0A9J6RBT9</accession>
<comment type="caution">
    <text evidence="8">The sequence shown here is derived from an EMBL/GenBank/DDBJ whole genome shotgun (WGS) entry which is preliminary data.</text>
</comment>
<protein>
    <submittedName>
        <fullName evidence="8">Response regulator</fullName>
    </submittedName>
</protein>
<dbReference type="PANTHER" id="PTHR43280:SF28">
    <property type="entry name" value="HTH-TYPE TRANSCRIPTIONAL ACTIVATOR RHAS"/>
    <property type="match status" value="1"/>
</dbReference>
<reference evidence="8" key="1">
    <citation type="submission" date="2022-11" db="EMBL/GenBank/DDBJ databases">
        <title>WGS of Natronobacillus azotifigens 24KS-1, an anaerobic diazotrophic haloalkaliphile from soda-rich habitats.</title>
        <authorList>
            <person name="Sorokin D.Y."/>
            <person name="Merkel A.Y."/>
        </authorList>
    </citation>
    <scope>NUCLEOTIDE SEQUENCE</scope>
    <source>
        <strain evidence="8">24KS-1</strain>
    </source>
</reference>